<dbReference type="Proteomes" id="UP001410795">
    <property type="component" value="Unassembled WGS sequence"/>
</dbReference>
<evidence type="ECO:0000313" key="5">
    <source>
        <dbReference type="EMBL" id="GAA3645712.1"/>
    </source>
</evidence>
<evidence type="ECO:0000256" key="1">
    <source>
        <dbReference type="ARBA" id="ARBA00022679"/>
    </source>
</evidence>
<comment type="similarity">
    <text evidence="3">Belongs to the acetyltransferase family. RimJ subfamily.</text>
</comment>
<keyword evidence="6" id="KW-1185">Reference proteome</keyword>
<dbReference type="Gene3D" id="3.40.630.30">
    <property type="match status" value="1"/>
</dbReference>
<reference evidence="6" key="1">
    <citation type="journal article" date="2019" name="Int. J. Syst. Evol. Microbiol.">
        <title>The Global Catalogue of Microorganisms (GCM) 10K type strain sequencing project: providing services to taxonomists for standard genome sequencing and annotation.</title>
        <authorList>
            <consortium name="The Broad Institute Genomics Platform"/>
            <consortium name="The Broad Institute Genome Sequencing Center for Infectious Disease"/>
            <person name="Wu L."/>
            <person name="Ma J."/>
        </authorList>
    </citation>
    <scope>NUCLEOTIDE SEQUENCE [LARGE SCALE GENOMIC DNA]</scope>
    <source>
        <strain evidence="6">JCM 16546</strain>
    </source>
</reference>
<evidence type="ECO:0000313" key="6">
    <source>
        <dbReference type="Proteomes" id="UP001410795"/>
    </source>
</evidence>
<evidence type="ECO:0000256" key="2">
    <source>
        <dbReference type="ARBA" id="ARBA00023315"/>
    </source>
</evidence>
<dbReference type="InterPro" id="IPR051531">
    <property type="entry name" value="N-acetyltransferase"/>
</dbReference>
<dbReference type="Pfam" id="PF13302">
    <property type="entry name" value="Acetyltransf_3"/>
    <property type="match status" value="1"/>
</dbReference>
<keyword evidence="1" id="KW-0808">Transferase</keyword>
<name>A0ABP7B2N7_9MICO</name>
<dbReference type="PANTHER" id="PTHR43792">
    <property type="entry name" value="GNAT FAMILY, PUTATIVE (AFU_ORTHOLOGUE AFUA_3G00765)-RELATED-RELATED"/>
    <property type="match status" value="1"/>
</dbReference>
<proteinExistence type="inferred from homology"/>
<comment type="caution">
    <text evidence="5">The sequence shown here is derived from an EMBL/GenBank/DDBJ whole genome shotgun (WGS) entry which is preliminary data.</text>
</comment>
<dbReference type="SUPFAM" id="SSF55729">
    <property type="entry name" value="Acyl-CoA N-acyltransferases (Nat)"/>
    <property type="match status" value="1"/>
</dbReference>
<dbReference type="PANTHER" id="PTHR43792:SF8">
    <property type="entry name" value="[RIBOSOMAL PROTEIN US5]-ALANINE N-ACETYLTRANSFERASE"/>
    <property type="match status" value="1"/>
</dbReference>
<accession>A0ABP7B2N7</accession>
<dbReference type="InterPro" id="IPR016181">
    <property type="entry name" value="Acyl_CoA_acyltransferase"/>
</dbReference>
<dbReference type="PROSITE" id="PS51186">
    <property type="entry name" value="GNAT"/>
    <property type="match status" value="1"/>
</dbReference>
<organism evidence="5 6">
    <name type="scientific">Microbacterium marinilacus</name>
    <dbReference type="NCBI Taxonomy" id="415209"/>
    <lineage>
        <taxon>Bacteria</taxon>
        <taxon>Bacillati</taxon>
        <taxon>Actinomycetota</taxon>
        <taxon>Actinomycetes</taxon>
        <taxon>Micrococcales</taxon>
        <taxon>Microbacteriaceae</taxon>
        <taxon>Microbacterium</taxon>
    </lineage>
</organism>
<evidence type="ECO:0000259" key="4">
    <source>
        <dbReference type="PROSITE" id="PS51186"/>
    </source>
</evidence>
<protein>
    <submittedName>
        <fullName evidence="5">GNAT family N-acetyltransferase</fullName>
    </submittedName>
</protein>
<keyword evidence="2" id="KW-0012">Acyltransferase</keyword>
<evidence type="ECO:0000256" key="3">
    <source>
        <dbReference type="ARBA" id="ARBA00038502"/>
    </source>
</evidence>
<dbReference type="RefSeq" id="WP_221857665.1">
    <property type="nucleotide sequence ID" value="NZ_BAAAYV010000002.1"/>
</dbReference>
<gene>
    <name evidence="5" type="ORF">GCM10022202_01150</name>
</gene>
<dbReference type="InterPro" id="IPR000182">
    <property type="entry name" value="GNAT_dom"/>
</dbReference>
<feature type="domain" description="N-acetyltransferase" evidence="4">
    <location>
        <begin position="10"/>
        <end position="179"/>
    </location>
</feature>
<dbReference type="EMBL" id="BAAAYV010000002">
    <property type="protein sequence ID" value="GAA3645712.1"/>
    <property type="molecule type" value="Genomic_DNA"/>
</dbReference>
<sequence length="180" mass="20157">MIERTLPEDIRLRPLAEGDGAALASAYRRNREHLAPWEPLRTEDFYTSASQDAQLRLALGEQRRGAASRWVLEDADARIVGRLNVTDIVRGAAQSASVGYWTERELAGRGIMTAALRSVAAHCRDQLGLHRLQAGTLLHNAASQRVLERSGFERFGLAVAYLRIAGEWQDHLLFQRILED</sequence>